<protein>
    <submittedName>
        <fullName evidence="3">Plasmid stabilization system protein, RelE/ParE family</fullName>
    </submittedName>
</protein>
<dbReference type="HOGENOM" id="CLU_147162_11_3_6"/>
<accession>E8KHM6</accession>
<dbReference type="PANTHER" id="PTHR33755:SF6">
    <property type="entry name" value="PLASMID STABILIZATION SYSTEM PROTEIN"/>
    <property type="match status" value="1"/>
</dbReference>
<gene>
    <name evidence="3" type="ORF">HMPREF0027_1343</name>
</gene>
<proteinExistence type="inferred from homology"/>
<keyword evidence="2" id="KW-1277">Toxin-antitoxin system</keyword>
<sequence>MLPKTIIYTPQAQRNLIEIAHNIVDFAGLESAIKVIGYIRKSVNLLAEFPEMGVQGIVKGTREIYPRRYRVVYKETEQNIIIITIMHGKRLYPR</sequence>
<dbReference type="InterPro" id="IPR035093">
    <property type="entry name" value="RelE/ParE_toxin_dom_sf"/>
</dbReference>
<dbReference type="InterPro" id="IPR051803">
    <property type="entry name" value="TA_system_RelE-like_toxin"/>
</dbReference>
<evidence type="ECO:0000313" key="3">
    <source>
        <dbReference type="EMBL" id="EFX91584.1"/>
    </source>
</evidence>
<comment type="caution">
    <text evidence="3">The sequence shown here is derived from an EMBL/GenBank/DDBJ whole genome shotgun (WGS) entry which is preliminary data.</text>
</comment>
<dbReference type="Pfam" id="PF05016">
    <property type="entry name" value="ParE_toxin"/>
    <property type="match status" value="1"/>
</dbReference>
<organism evidence="3 4">
    <name type="scientific">Actinobacillus ureae ATCC 25976</name>
    <dbReference type="NCBI Taxonomy" id="887324"/>
    <lineage>
        <taxon>Bacteria</taxon>
        <taxon>Pseudomonadati</taxon>
        <taxon>Pseudomonadota</taxon>
        <taxon>Gammaproteobacteria</taxon>
        <taxon>Pasteurellales</taxon>
        <taxon>Pasteurellaceae</taxon>
        <taxon>Actinobacillus</taxon>
    </lineage>
</organism>
<reference evidence="3 4" key="1">
    <citation type="submission" date="2011-01" db="EMBL/GenBank/DDBJ databases">
        <authorList>
            <person name="Muzny D."/>
            <person name="Qin X."/>
            <person name="Deng J."/>
            <person name="Jiang H."/>
            <person name="Liu Y."/>
            <person name="Qu J."/>
            <person name="Song X.-Z."/>
            <person name="Zhang L."/>
            <person name="Thornton R."/>
            <person name="Coyle M."/>
            <person name="Francisco L."/>
            <person name="Jackson L."/>
            <person name="Javaid M."/>
            <person name="Korchina V."/>
            <person name="Kovar C."/>
            <person name="Mata R."/>
            <person name="Mathew T."/>
            <person name="Ngo R."/>
            <person name="Nguyen L."/>
            <person name="Nguyen N."/>
            <person name="Okwuonu G."/>
            <person name="Ongeri F."/>
            <person name="Pham C."/>
            <person name="Simmons D."/>
            <person name="Wilczek-Boney K."/>
            <person name="Hale W."/>
            <person name="Jakkamsetti A."/>
            <person name="Pham P."/>
            <person name="Ruth R."/>
            <person name="San Lucas F."/>
            <person name="Warren J."/>
            <person name="Zhang J."/>
            <person name="Zhao Z."/>
            <person name="Zhou C."/>
            <person name="Zhu D."/>
            <person name="Lee S."/>
            <person name="Bess C."/>
            <person name="Blankenburg K."/>
            <person name="Forbes L."/>
            <person name="Fu Q."/>
            <person name="Gubbala S."/>
            <person name="Hirani K."/>
            <person name="Jayaseelan J.C."/>
            <person name="Lara F."/>
            <person name="Munidasa M."/>
            <person name="Palculict T."/>
            <person name="Patil S."/>
            <person name="Pu L.-L."/>
            <person name="Saada N."/>
            <person name="Tang L."/>
            <person name="Weissenberger G."/>
            <person name="Zhu Y."/>
            <person name="Hemphill L."/>
            <person name="Shang Y."/>
            <person name="Youmans B."/>
            <person name="Ayvaz T."/>
            <person name="Ross M."/>
            <person name="Santibanez J."/>
            <person name="Aqrawi P."/>
            <person name="Gross S."/>
            <person name="Joshi V."/>
            <person name="Fowler G."/>
            <person name="Nazareth L."/>
            <person name="Reid J."/>
            <person name="Worley K."/>
            <person name="Petrosino J."/>
            <person name="Highlander S."/>
            <person name="Gibbs R."/>
        </authorList>
    </citation>
    <scope>NUCLEOTIDE SEQUENCE [LARGE SCALE GENOMIC DNA]</scope>
    <source>
        <strain evidence="3 4">ATCC 25976</strain>
    </source>
</reference>
<evidence type="ECO:0000256" key="2">
    <source>
        <dbReference type="ARBA" id="ARBA00022649"/>
    </source>
</evidence>
<dbReference type="Proteomes" id="UP000005467">
    <property type="component" value="Unassembled WGS sequence"/>
</dbReference>
<keyword evidence="4" id="KW-1185">Reference proteome</keyword>
<dbReference type="AlphaFoldDB" id="E8KHM6"/>
<comment type="similarity">
    <text evidence="1">Belongs to the RelE toxin family.</text>
</comment>
<dbReference type="InterPro" id="IPR007712">
    <property type="entry name" value="RelE/ParE_toxin"/>
</dbReference>
<dbReference type="Gene3D" id="3.30.2310.20">
    <property type="entry name" value="RelE-like"/>
    <property type="match status" value="1"/>
</dbReference>
<name>E8KHM6_9PAST</name>
<evidence type="ECO:0000256" key="1">
    <source>
        <dbReference type="ARBA" id="ARBA00006226"/>
    </source>
</evidence>
<evidence type="ECO:0000313" key="4">
    <source>
        <dbReference type="Proteomes" id="UP000005467"/>
    </source>
</evidence>
<dbReference type="RefSeq" id="WP_005623084.1">
    <property type="nucleotide sequence ID" value="NZ_GL831080.1"/>
</dbReference>
<dbReference type="PANTHER" id="PTHR33755">
    <property type="entry name" value="TOXIN PARE1-RELATED"/>
    <property type="match status" value="1"/>
</dbReference>
<dbReference type="EMBL" id="AEVG01000097">
    <property type="protein sequence ID" value="EFX91584.1"/>
    <property type="molecule type" value="Genomic_DNA"/>
</dbReference>